<reference evidence="10" key="1">
    <citation type="journal article" date="2019" name="Int. J. Syst. Evol. Microbiol.">
        <title>The Global Catalogue of Microorganisms (GCM) 10K type strain sequencing project: providing services to taxonomists for standard genome sequencing and annotation.</title>
        <authorList>
            <consortium name="The Broad Institute Genomics Platform"/>
            <consortium name="The Broad Institute Genome Sequencing Center for Infectious Disease"/>
            <person name="Wu L."/>
            <person name="Ma J."/>
        </authorList>
    </citation>
    <scope>NUCLEOTIDE SEQUENCE [LARGE SCALE GENOMIC DNA]</scope>
    <source>
        <strain evidence="10">CGMCC 1.10106</strain>
    </source>
</reference>
<dbReference type="InterPro" id="IPR000924">
    <property type="entry name" value="Glu/Gln-tRNA-synth"/>
</dbReference>
<organism evidence="9 10">
    <name type="scientific">Sphingomonas psychrolutea</name>
    <dbReference type="NCBI Taxonomy" id="1259676"/>
    <lineage>
        <taxon>Bacteria</taxon>
        <taxon>Pseudomonadati</taxon>
        <taxon>Pseudomonadota</taxon>
        <taxon>Alphaproteobacteria</taxon>
        <taxon>Sphingomonadales</taxon>
        <taxon>Sphingomonadaceae</taxon>
        <taxon>Sphingomonas</taxon>
    </lineage>
</organism>
<name>A0ABQ1GL81_9SPHN</name>
<evidence type="ECO:0000256" key="6">
    <source>
        <dbReference type="ARBA" id="ARBA00023146"/>
    </source>
</evidence>
<keyword evidence="6 7" id="KW-0030">Aminoacyl-tRNA synthetase</keyword>
<dbReference type="Gene3D" id="3.40.50.620">
    <property type="entry name" value="HUPs"/>
    <property type="match status" value="2"/>
</dbReference>
<dbReference type="PROSITE" id="PS00178">
    <property type="entry name" value="AA_TRNA_LIGASE_I"/>
    <property type="match status" value="1"/>
</dbReference>
<evidence type="ECO:0000256" key="7">
    <source>
        <dbReference type="RuleBase" id="RU363037"/>
    </source>
</evidence>
<dbReference type="Pfam" id="PF00749">
    <property type="entry name" value="tRNA-synt_1c"/>
    <property type="match status" value="2"/>
</dbReference>
<keyword evidence="1 7" id="KW-0436">Ligase</keyword>
<accession>A0ABQ1GL81</accession>
<dbReference type="SUPFAM" id="SSF52374">
    <property type="entry name" value="Nucleotidylyl transferase"/>
    <property type="match status" value="1"/>
</dbReference>
<feature type="domain" description="Glutamyl/glutaminyl-tRNA synthetase class Ib catalytic" evidence="8">
    <location>
        <begin position="8"/>
        <end position="153"/>
    </location>
</feature>
<dbReference type="RefSeq" id="WP_188446210.1">
    <property type="nucleotide sequence ID" value="NZ_BMDW01000007.1"/>
</dbReference>
<dbReference type="InterPro" id="IPR049940">
    <property type="entry name" value="GluQ/Sye"/>
</dbReference>
<evidence type="ECO:0000256" key="3">
    <source>
        <dbReference type="ARBA" id="ARBA00022741"/>
    </source>
</evidence>
<comment type="similarity">
    <text evidence="7">Belongs to the class-I aminoacyl-tRNA synthetase family.</text>
</comment>
<keyword evidence="10" id="KW-1185">Reference proteome</keyword>
<evidence type="ECO:0000256" key="4">
    <source>
        <dbReference type="ARBA" id="ARBA00022833"/>
    </source>
</evidence>
<keyword evidence="5 7" id="KW-0067">ATP-binding</keyword>
<gene>
    <name evidence="9" type="primary">gltX2</name>
    <name evidence="9" type="ORF">GCM10011395_14530</name>
</gene>
<evidence type="ECO:0000256" key="1">
    <source>
        <dbReference type="ARBA" id="ARBA00022598"/>
    </source>
</evidence>
<sequence length="331" mass="35237">MIAPVLPVTRFAPSPTGKLHLGHAYSAIQAHDRARADGGRFLLRIEDIDGARSRAEHVAAIEADLRWLGLEWDGPVLFQSTRLAVYAAALGRLRGMGLLYPCFCTRAEIAASVSAPHGVEAVYPGTCRGLGEDERAARVAAGVAYAWRLDVGRAVSQVRFAQTFLRHPGLVPGSTPPHAPPLVVHGGPRHKAGVTDLEEPEALLWHDEIAGDVAADPLSHGDVVLARKDAPASYHLAVTLDDAAQGISHVVRGVDLFAATHVHRLLQALLGLPTPIYRHHRLLAAADGQRLAKRNGAPTLESVRLLGQDGLALADQLRRGVLPIGFGLASA</sequence>
<evidence type="ECO:0000313" key="10">
    <source>
        <dbReference type="Proteomes" id="UP000618591"/>
    </source>
</evidence>
<dbReference type="InterPro" id="IPR001412">
    <property type="entry name" value="aa-tRNA-synth_I_CS"/>
</dbReference>
<feature type="domain" description="Glutamyl/glutaminyl-tRNA synthetase class Ib catalytic" evidence="8">
    <location>
        <begin position="203"/>
        <end position="319"/>
    </location>
</feature>
<proteinExistence type="inferred from homology"/>
<dbReference type="PANTHER" id="PTHR43311">
    <property type="entry name" value="GLUTAMATE--TRNA LIGASE"/>
    <property type="match status" value="1"/>
</dbReference>
<comment type="caution">
    <text evidence="9">The sequence shown here is derived from an EMBL/GenBank/DDBJ whole genome shotgun (WGS) entry which is preliminary data.</text>
</comment>
<dbReference type="PRINTS" id="PR00987">
    <property type="entry name" value="TRNASYNTHGLU"/>
</dbReference>
<keyword evidence="7" id="KW-0648">Protein biosynthesis</keyword>
<evidence type="ECO:0000259" key="8">
    <source>
        <dbReference type="Pfam" id="PF00749"/>
    </source>
</evidence>
<protein>
    <submittedName>
        <fullName evidence="9">tRNA glutamyl-Q(34) synthetase GluQRS</fullName>
    </submittedName>
</protein>
<keyword evidence="2" id="KW-0479">Metal-binding</keyword>
<keyword evidence="3 7" id="KW-0547">Nucleotide-binding</keyword>
<dbReference type="InterPro" id="IPR014729">
    <property type="entry name" value="Rossmann-like_a/b/a_fold"/>
</dbReference>
<dbReference type="EMBL" id="BMDW01000007">
    <property type="protein sequence ID" value="GGA45415.1"/>
    <property type="molecule type" value="Genomic_DNA"/>
</dbReference>
<evidence type="ECO:0000313" key="9">
    <source>
        <dbReference type="EMBL" id="GGA45415.1"/>
    </source>
</evidence>
<dbReference type="PANTHER" id="PTHR43311:SF1">
    <property type="entry name" value="GLUTAMYL-Q TRNA(ASP) SYNTHETASE"/>
    <property type="match status" value="1"/>
</dbReference>
<dbReference type="InterPro" id="IPR020058">
    <property type="entry name" value="Glu/Gln-tRNA-synth_Ib_cat-dom"/>
</dbReference>
<dbReference type="Proteomes" id="UP000618591">
    <property type="component" value="Unassembled WGS sequence"/>
</dbReference>
<evidence type="ECO:0000256" key="5">
    <source>
        <dbReference type="ARBA" id="ARBA00022840"/>
    </source>
</evidence>
<evidence type="ECO:0000256" key="2">
    <source>
        <dbReference type="ARBA" id="ARBA00022723"/>
    </source>
</evidence>
<keyword evidence="4" id="KW-0862">Zinc</keyword>